<name>A0A2U1PSJ0_ARTAN</name>
<dbReference type="OrthoDB" id="1731907at2759"/>
<dbReference type="PANTHER" id="PTHR33018:SF37">
    <property type="entry name" value="TRANSPOSASE TNP1_EN_SPM-LIKE DOMAIN-CONTAINING PROTEIN"/>
    <property type="match status" value="1"/>
</dbReference>
<comment type="caution">
    <text evidence="3">The sequence shown here is derived from an EMBL/GenBank/DDBJ whole genome shotgun (WGS) entry which is preliminary data.</text>
</comment>
<dbReference type="EMBL" id="PKPP01000785">
    <property type="protein sequence ID" value="PWA88730.1"/>
    <property type="molecule type" value="Genomic_DNA"/>
</dbReference>
<dbReference type="InterPro" id="IPR038765">
    <property type="entry name" value="Papain-like_cys_pep_sf"/>
</dbReference>
<dbReference type="InterPro" id="IPR058352">
    <property type="entry name" value="DUF8039"/>
</dbReference>
<protein>
    <recommendedName>
        <fullName evidence="2">DUF8039 domain-containing protein</fullName>
    </recommendedName>
</protein>
<organism evidence="3 4">
    <name type="scientific">Artemisia annua</name>
    <name type="common">Sweet wormwood</name>
    <dbReference type="NCBI Taxonomy" id="35608"/>
    <lineage>
        <taxon>Eukaryota</taxon>
        <taxon>Viridiplantae</taxon>
        <taxon>Streptophyta</taxon>
        <taxon>Embryophyta</taxon>
        <taxon>Tracheophyta</taxon>
        <taxon>Spermatophyta</taxon>
        <taxon>Magnoliopsida</taxon>
        <taxon>eudicotyledons</taxon>
        <taxon>Gunneridae</taxon>
        <taxon>Pentapetalae</taxon>
        <taxon>asterids</taxon>
        <taxon>campanulids</taxon>
        <taxon>Asterales</taxon>
        <taxon>Asteraceae</taxon>
        <taxon>Asteroideae</taxon>
        <taxon>Anthemideae</taxon>
        <taxon>Artemisiinae</taxon>
        <taxon>Artemisia</taxon>
    </lineage>
</organism>
<evidence type="ECO:0000313" key="3">
    <source>
        <dbReference type="EMBL" id="PWA88730.1"/>
    </source>
</evidence>
<keyword evidence="4" id="KW-1185">Reference proteome</keyword>
<evidence type="ECO:0000259" key="2">
    <source>
        <dbReference type="Pfam" id="PF26133"/>
    </source>
</evidence>
<feature type="region of interest" description="Disordered" evidence="1">
    <location>
        <begin position="170"/>
        <end position="217"/>
    </location>
</feature>
<dbReference type="SUPFAM" id="SSF54001">
    <property type="entry name" value="Cysteine proteinases"/>
    <property type="match status" value="1"/>
</dbReference>
<dbReference type="PANTHER" id="PTHR33018">
    <property type="entry name" value="OS10G0338966 PROTEIN-RELATED"/>
    <property type="match status" value="1"/>
</dbReference>
<dbReference type="Proteomes" id="UP000245207">
    <property type="component" value="Unassembled WGS sequence"/>
</dbReference>
<proteinExistence type="predicted"/>
<feature type="compositionally biased region" description="Basic and acidic residues" evidence="1">
    <location>
        <begin position="176"/>
        <end position="186"/>
    </location>
</feature>
<reference evidence="3 4" key="1">
    <citation type="journal article" date="2018" name="Mol. Plant">
        <title>The genome of Artemisia annua provides insight into the evolution of Asteraceae family and artemisinin biosynthesis.</title>
        <authorList>
            <person name="Shen Q."/>
            <person name="Zhang L."/>
            <person name="Liao Z."/>
            <person name="Wang S."/>
            <person name="Yan T."/>
            <person name="Shi P."/>
            <person name="Liu M."/>
            <person name="Fu X."/>
            <person name="Pan Q."/>
            <person name="Wang Y."/>
            <person name="Lv Z."/>
            <person name="Lu X."/>
            <person name="Zhang F."/>
            <person name="Jiang W."/>
            <person name="Ma Y."/>
            <person name="Chen M."/>
            <person name="Hao X."/>
            <person name="Li L."/>
            <person name="Tang Y."/>
            <person name="Lv G."/>
            <person name="Zhou Y."/>
            <person name="Sun X."/>
            <person name="Brodelius P.E."/>
            <person name="Rose J.K.C."/>
            <person name="Tang K."/>
        </authorList>
    </citation>
    <scope>NUCLEOTIDE SEQUENCE [LARGE SCALE GENOMIC DNA]</scope>
    <source>
        <strain evidence="4">cv. Huhao1</strain>
        <tissue evidence="3">Leaf</tissue>
    </source>
</reference>
<dbReference type="Pfam" id="PF26133">
    <property type="entry name" value="DUF8039"/>
    <property type="match status" value="1"/>
</dbReference>
<gene>
    <name evidence="3" type="ORF">CTI12_AA116450</name>
</gene>
<dbReference type="AlphaFoldDB" id="A0A2U1PSJ0"/>
<accession>A0A2U1PSJ0</accession>
<feature type="domain" description="DUF8039" evidence="2">
    <location>
        <begin position="329"/>
        <end position="418"/>
    </location>
</feature>
<sequence>MGKPRKKRGINKVEDLPIGESVRFNSNGAAVGEHRHKFVKYMGNAVRKNISILVGNWKKIDPKEMELLWSDIKGKMRLEEDETIKSYTLKSCGAKWRAFKTTLRSEYMLKKICPRETYTFLDPKIWQEFCHIEHYTDQKLRLREEARARASKQTNRPRVGAKGFAGFEEQWEEERNDPNRATDLHKIPGRGSSFCLGRRRPDKDGNLVATPETGRASKKIEASEQLSQGRIEAQPGADPLTVVYGPEHGGRTRGVSSIVGFKKGIEGYVRKKRTYKESLDFEELMEQMGEKLMSGKIYDKFKEKFLEEMRKEPGFGMSSVGSTTSRIKIDCIKEPTTCSLFSPQSILTGEKILCAHATVYPVGDGLIHGSKLRKGYMRVSVLKVLNRQQELELPVPDEYFPNLGGTGGGFIQWPIGAIAYFSGLPNTPTTSAAAKSTLPNNVQGPSTECSALTIVPTITKASKKRKKIIKAPVEQSKAEKEKADIRKQLHALKEDIDGRSDAVKKGYYRWMAHEDCAMPQFVSFKKEIFRDADDFTLPINPRDIIELLIGDKLTTNILTLFSRSLYLLKATSPNKNNKTGFLNPEVITADTHMDTDTEVVIYLTEALNCEISGYDFFVAPYLQSGHHDLLIICPKHGKGFILDSYKWKEKRTKKDYYLIKHVERVVGHLSWEFPVVNKQEETWECGFYVMKWVLDFVLKYQHDDFPNTLPWGEERSLSMAGNNDSNYDNPVRKWFQRSSSFTLLASLIAFLILRKTQFLVERNKCNPLFMFLKT</sequence>
<evidence type="ECO:0000313" key="4">
    <source>
        <dbReference type="Proteomes" id="UP000245207"/>
    </source>
</evidence>
<evidence type="ECO:0000256" key="1">
    <source>
        <dbReference type="SAM" id="MobiDB-lite"/>
    </source>
</evidence>
<dbReference type="Gene3D" id="3.40.395.10">
    <property type="entry name" value="Adenoviral Proteinase, Chain A"/>
    <property type="match status" value="1"/>
</dbReference>